<gene>
    <name evidence="2" type="ORF">GIB67_008332</name>
</gene>
<dbReference type="SUPFAM" id="SSF56112">
    <property type="entry name" value="Protein kinase-like (PK-like)"/>
    <property type="match status" value="1"/>
</dbReference>
<feature type="non-terminal residue" evidence="2">
    <location>
        <position position="1"/>
    </location>
</feature>
<dbReference type="AlphaFoldDB" id="A0A7J7N504"/>
<name>A0A7J7N504_9MAGN</name>
<accession>A0A7J7N504</accession>
<dbReference type="GO" id="GO:0004672">
    <property type="term" value="F:protein kinase activity"/>
    <property type="evidence" value="ECO:0007669"/>
    <property type="project" value="InterPro"/>
</dbReference>
<evidence type="ECO:0000313" key="3">
    <source>
        <dbReference type="Proteomes" id="UP000541444"/>
    </source>
</evidence>
<dbReference type="OrthoDB" id="1927500at2759"/>
<dbReference type="PROSITE" id="PS50011">
    <property type="entry name" value="PROTEIN_KINASE_DOM"/>
    <property type="match status" value="1"/>
</dbReference>
<dbReference type="Gene3D" id="1.10.510.10">
    <property type="entry name" value="Transferase(Phosphotransferase) domain 1"/>
    <property type="match status" value="1"/>
</dbReference>
<dbReference type="InterPro" id="IPR011009">
    <property type="entry name" value="Kinase-like_dom_sf"/>
</dbReference>
<evidence type="ECO:0000259" key="1">
    <source>
        <dbReference type="PROSITE" id="PS50011"/>
    </source>
</evidence>
<proteinExistence type="predicted"/>
<reference evidence="2 3" key="1">
    <citation type="journal article" date="2020" name="IScience">
        <title>Genome Sequencing of the Endangered Kingdonia uniflora (Circaeasteraceae, Ranunculales) Reveals Potential Mechanisms of Evolutionary Specialization.</title>
        <authorList>
            <person name="Sun Y."/>
            <person name="Deng T."/>
            <person name="Zhang A."/>
            <person name="Moore M.J."/>
            <person name="Landis J.B."/>
            <person name="Lin N."/>
            <person name="Zhang H."/>
            <person name="Zhang X."/>
            <person name="Huang J."/>
            <person name="Zhang X."/>
            <person name="Sun H."/>
            <person name="Wang H."/>
        </authorList>
    </citation>
    <scope>NUCLEOTIDE SEQUENCE [LARGE SCALE GENOMIC DNA]</scope>
    <source>
        <strain evidence="2">TB1705</strain>
        <tissue evidence="2">Leaf</tissue>
    </source>
</reference>
<evidence type="ECO:0000313" key="2">
    <source>
        <dbReference type="EMBL" id="KAF6162203.1"/>
    </source>
</evidence>
<dbReference type="PANTHER" id="PTHR45621">
    <property type="entry name" value="OS01G0588500 PROTEIN-RELATED"/>
    <property type="match status" value="1"/>
</dbReference>
<keyword evidence="3" id="KW-1185">Reference proteome</keyword>
<dbReference type="InterPro" id="IPR000719">
    <property type="entry name" value="Prot_kinase_dom"/>
</dbReference>
<dbReference type="EMBL" id="JACGCM010001055">
    <property type="protein sequence ID" value="KAF6162203.1"/>
    <property type="molecule type" value="Genomic_DNA"/>
</dbReference>
<dbReference type="InterPro" id="IPR050823">
    <property type="entry name" value="Plant_Ser_Thr_Prot_Kinase"/>
</dbReference>
<dbReference type="GO" id="GO:0005524">
    <property type="term" value="F:ATP binding"/>
    <property type="evidence" value="ECO:0007669"/>
    <property type="project" value="InterPro"/>
</dbReference>
<organism evidence="2 3">
    <name type="scientific">Kingdonia uniflora</name>
    <dbReference type="NCBI Taxonomy" id="39325"/>
    <lineage>
        <taxon>Eukaryota</taxon>
        <taxon>Viridiplantae</taxon>
        <taxon>Streptophyta</taxon>
        <taxon>Embryophyta</taxon>
        <taxon>Tracheophyta</taxon>
        <taxon>Spermatophyta</taxon>
        <taxon>Magnoliopsida</taxon>
        <taxon>Ranunculales</taxon>
        <taxon>Circaeasteraceae</taxon>
        <taxon>Kingdonia</taxon>
    </lineage>
</organism>
<sequence length="63" mass="6854">GPQHLSLSIRIKVVIGAAKEDFNLKLSDFGLDKAGPTGDRTYVSIQVMDTQRYAAPEYVLTGT</sequence>
<comment type="caution">
    <text evidence="2">The sequence shown here is derived from an EMBL/GenBank/DDBJ whole genome shotgun (WGS) entry which is preliminary data.</text>
</comment>
<feature type="domain" description="Protein kinase" evidence="1">
    <location>
        <begin position="1"/>
        <end position="63"/>
    </location>
</feature>
<protein>
    <recommendedName>
        <fullName evidence="1">Protein kinase domain-containing protein</fullName>
    </recommendedName>
</protein>
<dbReference type="Proteomes" id="UP000541444">
    <property type="component" value="Unassembled WGS sequence"/>
</dbReference>